<dbReference type="Proteomes" id="UP000251853">
    <property type="component" value="Unassembled WGS sequence"/>
</dbReference>
<organism evidence="1 2">
    <name type="scientific">Enterocloster clostridioformis</name>
    <dbReference type="NCBI Taxonomy" id="1531"/>
    <lineage>
        <taxon>Bacteria</taxon>
        <taxon>Bacillati</taxon>
        <taxon>Bacillota</taxon>
        <taxon>Clostridia</taxon>
        <taxon>Lachnospirales</taxon>
        <taxon>Lachnospiraceae</taxon>
        <taxon>Enterocloster</taxon>
    </lineage>
</organism>
<sequence>MKSILLRLYDGEICPAEQFNLKTEEYRSMRQAHYQHYEDFIEQLKSLDPPLHKKFIHIMDEQLDEVPLELSGTFLEGFRLGARIMIEVYQGNYTDHEE</sequence>
<protein>
    <submittedName>
        <fullName evidence="1">Uncharacterized protein</fullName>
    </submittedName>
</protein>
<proteinExistence type="predicted"/>
<dbReference type="EMBL" id="UAVW01000021">
    <property type="protein sequence ID" value="SQB16764.1"/>
    <property type="molecule type" value="Genomic_DNA"/>
</dbReference>
<name>A0A2X2UJZ0_9FIRM</name>
<reference evidence="1 2" key="1">
    <citation type="submission" date="2018-06" db="EMBL/GenBank/DDBJ databases">
        <authorList>
            <consortium name="Pathogen Informatics"/>
            <person name="Doyle S."/>
        </authorList>
    </citation>
    <scope>NUCLEOTIDE SEQUENCE [LARGE SCALE GENOMIC DNA]</scope>
    <source>
        <strain evidence="1 2">NCTC11224</strain>
    </source>
</reference>
<dbReference type="InterPro" id="IPR049215">
    <property type="entry name" value="DUF6809"/>
</dbReference>
<dbReference type="Pfam" id="PF20648">
    <property type="entry name" value="DUF6809"/>
    <property type="match status" value="1"/>
</dbReference>
<keyword evidence="2" id="KW-1185">Reference proteome</keyword>
<dbReference type="AlphaFoldDB" id="A0A2X2UJZ0"/>
<dbReference type="RefSeq" id="WP_089774970.1">
    <property type="nucleotide sequence ID" value="NZ_JADPAG010000039.1"/>
</dbReference>
<evidence type="ECO:0000313" key="2">
    <source>
        <dbReference type="Proteomes" id="UP000251853"/>
    </source>
</evidence>
<gene>
    <name evidence="1" type="ORF">NCTC11224_05826</name>
</gene>
<accession>A0A2X2UJZ0</accession>
<evidence type="ECO:0000313" key="1">
    <source>
        <dbReference type="EMBL" id="SQB16764.1"/>
    </source>
</evidence>